<evidence type="ECO:0000259" key="2">
    <source>
        <dbReference type="Pfam" id="PF03795"/>
    </source>
</evidence>
<dbReference type="AlphaFoldDB" id="W4LCX0"/>
<reference evidence="3 4" key="1">
    <citation type="journal article" date="2014" name="Nature">
        <title>An environmental bacterial taxon with a large and distinct metabolic repertoire.</title>
        <authorList>
            <person name="Wilson M.C."/>
            <person name="Mori T."/>
            <person name="Ruckert C."/>
            <person name="Uria A.R."/>
            <person name="Helf M.J."/>
            <person name="Takada K."/>
            <person name="Gernert C."/>
            <person name="Steffens U.A."/>
            <person name="Heycke N."/>
            <person name="Schmitt S."/>
            <person name="Rinke C."/>
            <person name="Helfrich E.J."/>
            <person name="Brachmann A.O."/>
            <person name="Gurgui C."/>
            <person name="Wakimoto T."/>
            <person name="Kracht M."/>
            <person name="Crusemann M."/>
            <person name="Hentschel U."/>
            <person name="Abe I."/>
            <person name="Matsunaga S."/>
            <person name="Kalinowski J."/>
            <person name="Takeyama H."/>
            <person name="Piel J."/>
        </authorList>
    </citation>
    <scope>NUCLEOTIDE SEQUENCE [LARGE SCALE GENOMIC DNA]</scope>
    <source>
        <strain evidence="4">TSY1</strain>
    </source>
</reference>
<name>W4LCX0_ENTF1</name>
<comment type="caution">
    <text evidence="3">The sequence shown here is derived from an EMBL/GenBank/DDBJ whole genome shotgun (WGS) entry which is preliminary data.</text>
</comment>
<dbReference type="Gene3D" id="3.30.70.1060">
    <property type="entry name" value="Dimeric alpha+beta barrel"/>
    <property type="match status" value="1"/>
</dbReference>
<dbReference type="HOGENOM" id="CLU_164654_0_0_7"/>
<dbReference type="Proteomes" id="UP000019141">
    <property type="component" value="Unassembled WGS sequence"/>
</dbReference>
<protein>
    <recommendedName>
        <fullName evidence="2">YCII-related domain-containing protein</fullName>
    </recommendedName>
</protein>
<dbReference type="EMBL" id="AZHW01000867">
    <property type="protein sequence ID" value="ETW95822.1"/>
    <property type="molecule type" value="Genomic_DNA"/>
</dbReference>
<accession>W4LCX0</accession>
<dbReference type="InterPro" id="IPR011008">
    <property type="entry name" value="Dimeric_a/b-barrel"/>
</dbReference>
<evidence type="ECO:0000256" key="1">
    <source>
        <dbReference type="ARBA" id="ARBA00007689"/>
    </source>
</evidence>
<comment type="similarity">
    <text evidence="1">Belongs to the YciI family.</text>
</comment>
<keyword evidence="4" id="KW-1185">Reference proteome</keyword>
<evidence type="ECO:0000313" key="3">
    <source>
        <dbReference type="EMBL" id="ETW95822.1"/>
    </source>
</evidence>
<sequence length="107" mass="12003">MSDVTHYLYKIQPSRPEMLTHGPTPKEAEIVSQHFAYLKQLTEQGVVILAGRTLNTDESSFGIVILQADSETTARQVMNHDPAVKHEVMHAELFPYRIALMAQNDGP</sequence>
<feature type="domain" description="YCII-related" evidence="2">
    <location>
        <begin position="19"/>
        <end position="88"/>
    </location>
</feature>
<organism evidence="3 4">
    <name type="scientific">Entotheonella factor</name>
    <dbReference type="NCBI Taxonomy" id="1429438"/>
    <lineage>
        <taxon>Bacteria</taxon>
        <taxon>Pseudomonadati</taxon>
        <taxon>Nitrospinota/Tectimicrobiota group</taxon>
        <taxon>Candidatus Tectimicrobiota</taxon>
        <taxon>Candidatus Entotheonellia</taxon>
        <taxon>Candidatus Entotheonellales</taxon>
        <taxon>Candidatus Entotheonellaceae</taxon>
        <taxon>Candidatus Entotheonella</taxon>
    </lineage>
</organism>
<dbReference type="Pfam" id="PF03795">
    <property type="entry name" value="YCII"/>
    <property type="match status" value="1"/>
</dbReference>
<gene>
    <name evidence="3" type="ORF">ETSY1_29025</name>
</gene>
<evidence type="ECO:0000313" key="4">
    <source>
        <dbReference type="Proteomes" id="UP000019141"/>
    </source>
</evidence>
<proteinExistence type="inferred from homology"/>
<dbReference type="InterPro" id="IPR005545">
    <property type="entry name" value="YCII"/>
</dbReference>
<dbReference type="SUPFAM" id="SSF54909">
    <property type="entry name" value="Dimeric alpha+beta barrel"/>
    <property type="match status" value="1"/>
</dbReference>